<feature type="active site" description="Acyl-thioester intermediate" evidence="4">
    <location>
        <position position="141"/>
    </location>
</feature>
<evidence type="ECO:0000256" key="3">
    <source>
        <dbReference type="ARBA" id="ARBA00023315"/>
    </source>
</evidence>
<dbReference type="PANTHER" id="PTHR11877:SF99">
    <property type="entry name" value="1,3,6,8-TETRAHYDROXYNAPHTHALENE SYNTHASE"/>
    <property type="match status" value="1"/>
</dbReference>
<sequence>MANVSLLSTATAVPPYTLSQEEIARAACEVFAPQMPDFAPLAAVFHTAGITKRHVTRPLQWFLEPRGWAERNAAYLDMACDLFVEAAGTALARAGIAPQDVGTVVTVSSTGIATPTLEARVAGRLGLRPDVERVPLFGLGCAGGTSGLSVAARLAGSRPGEVVLMVTVELCSLAFRLDKLTKENIVATALFGDGAAACVLAADRDGLAVIEASGQHTWPDTLDIMGWKVETEGFGVIFDRSIPPFAEENAAAAIGTILARGGLALTDIDRFICHPGGAKVVTALEASLGLAPGSLDAERDVLAGYGNMSAPTVFFVLERILARGLPPRAALTSMGPGFSASCVALRAA</sequence>
<dbReference type="PIRSF" id="PIRSF000451">
    <property type="entry name" value="PKS_III"/>
    <property type="match status" value="1"/>
</dbReference>
<keyword evidence="3" id="KW-0012">Acyltransferase</keyword>
<dbReference type="Pfam" id="PF00195">
    <property type="entry name" value="Chal_sti_synt_N"/>
    <property type="match status" value="1"/>
</dbReference>
<dbReference type="InterPro" id="IPR001099">
    <property type="entry name" value="Chalcone/stilbene_synt_N"/>
</dbReference>
<reference evidence="7 8" key="1">
    <citation type="submission" date="2020-08" db="EMBL/GenBank/DDBJ databases">
        <title>Genomic Encyclopedia of Type Strains, Phase IV (KMG-IV): sequencing the most valuable type-strain genomes for metagenomic binning, comparative biology and taxonomic classification.</title>
        <authorList>
            <person name="Goeker M."/>
        </authorList>
    </citation>
    <scope>NUCLEOTIDE SEQUENCE [LARGE SCALE GENOMIC DNA]</scope>
    <source>
        <strain evidence="7 8">DSM 103737</strain>
    </source>
</reference>
<dbReference type="Pfam" id="PF02797">
    <property type="entry name" value="Chal_sti_synt_C"/>
    <property type="match status" value="1"/>
</dbReference>
<dbReference type="InterPro" id="IPR012328">
    <property type="entry name" value="Chalcone/stilbene_synt_C"/>
</dbReference>
<keyword evidence="8" id="KW-1185">Reference proteome</keyword>
<dbReference type="Proteomes" id="UP000577362">
    <property type="component" value="Unassembled WGS sequence"/>
</dbReference>
<dbReference type="AlphaFoldDB" id="A0A840BU79"/>
<comment type="caution">
    <text evidence="7">The sequence shown here is derived from an EMBL/GenBank/DDBJ whole genome shotgun (WGS) entry which is preliminary data.</text>
</comment>
<accession>A0A840BU79</accession>
<dbReference type="GO" id="GO:0030639">
    <property type="term" value="P:polyketide biosynthetic process"/>
    <property type="evidence" value="ECO:0007669"/>
    <property type="project" value="TreeGrafter"/>
</dbReference>
<name>A0A840BU79_9HYPH</name>
<dbReference type="RefSeq" id="WP_183316113.1">
    <property type="nucleotide sequence ID" value="NZ_JACIEN010000001.1"/>
</dbReference>
<feature type="domain" description="Chalcone/stilbene synthase N-terminal" evidence="5">
    <location>
        <begin position="80"/>
        <end position="203"/>
    </location>
</feature>
<evidence type="ECO:0000256" key="2">
    <source>
        <dbReference type="ARBA" id="ARBA00022679"/>
    </source>
</evidence>
<feature type="domain" description="Chalcone/stilbene synthase C-terminal" evidence="6">
    <location>
        <begin position="212"/>
        <end position="323"/>
    </location>
</feature>
<evidence type="ECO:0000313" key="7">
    <source>
        <dbReference type="EMBL" id="MBB4016434.1"/>
    </source>
</evidence>
<gene>
    <name evidence="7" type="ORF">GGR16_001440</name>
</gene>
<dbReference type="InterPro" id="IPR016039">
    <property type="entry name" value="Thiolase-like"/>
</dbReference>
<dbReference type="Gene3D" id="3.40.47.10">
    <property type="match status" value="2"/>
</dbReference>
<proteinExistence type="inferred from homology"/>
<dbReference type="InterPro" id="IPR011141">
    <property type="entry name" value="Polyketide_synthase_type-III"/>
</dbReference>
<dbReference type="EMBL" id="JACIEN010000001">
    <property type="protein sequence ID" value="MBB4016434.1"/>
    <property type="molecule type" value="Genomic_DNA"/>
</dbReference>
<keyword evidence="2" id="KW-0808">Transferase</keyword>
<dbReference type="CDD" id="cd00831">
    <property type="entry name" value="CHS_like"/>
    <property type="match status" value="1"/>
</dbReference>
<comment type="similarity">
    <text evidence="1">Belongs to the thiolase-like superfamily. Chalcone/stilbene synthases family.</text>
</comment>
<evidence type="ECO:0000259" key="6">
    <source>
        <dbReference type="Pfam" id="PF02797"/>
    </source>
</evidence>
<dbReference type="PANTHER" id="PTHR11877">
    <property type="entry name" value="HYDROXYMETHYLGLUTARYL-COA SYNTHASE"/>
    <property type="match status" value="1"/>
</dbReference>
<organism evidence="7 8">
    <name type="scientific">Chelatococcus caeni</name>
    <dbReference type="NCBI Taxonomy" id="1348468"/>
    <lineage>
        <taxon>Bacteria</taxon>
        <taxon>Pseudomonadati</taxon>
        <taxon>Pseudomonadota</taxon>
        <taxon>Alphaproteobacteria</taxon>
        <taxon>Hyphomicrobiales</taxon>
        <taxon>Chelatococcaceae</taxon>
        <taxon>Chelatococcus</taxon>
    </lineage>
</organism>
<dbReference type="SUPFAM" id="SSF53901">
    <property type="entry name" value="Thiolase-like"/>
    <property type="match status" value="1"/>
</dbReference>
<evidence type="ECO:0000259" key="5">
    <source>
        <dbReference type="Pfam" id="PF00195"/>
    </source>
</evidence>
<evidence type="ECO:0000256" key="4">
    <source>
        <dbReference type="PIRSR" id="PIRSR000451-1"/>
    </source>
</evidence>
<protein>
    <submittedName>
        <fullName evidence="7">Alkylresorcinol/alkylpyrone synthase</fullName>
    </submittedName>
</protein>
<evidence type="ECO:0000256" key="1">
    <source>
        <dbReference type="ARBA" id="ARBA00005531"/>
    </source>
</evidence>
<evidence type="ECO:0000313" key="8">
    <source>
        <dbReference type="Proteomes" id="UP000577362"/>
    </source>
</evidence>
<dbReference type="GO" id="GO:0016747">
    <property type="term" value="F:acyltransferase activity, transferring groups other than amino-acyl groups"/>
    <property type="evidence" value="ECO:0007669"/>
    <property type="project" value="InterPro"/>
</dbReference>